<keyword evidence="4 8" id="KW-0805">Transcription regulation</keyword>
<feature type="compositionally biased region" description="Acidic residues" evidence="9">
    <location>
        <begin position="268"/>
        <end position="299"/>
    </location>
</feature>
<reference evidence="11 12" key="1">
    <citation type="submission" date="2011-08" db="EMBL/GenBank/DDBJ databases">
        <title>The Genome Sequence of Plasmodium vivax Mauritania I.</title>
        <authorList>
            <consortium name="The Broad Institute Genome Sequencing Platform"/>
            <consortium name="The Broad Institute Genome Sequencing Center for Infectious Disease"/>
            <person name="Neafsey D."/>
            <person name="Carlton J."/>
            <person name="Barnwell J."/>
            <person name="Collins W."/>
            <person name="Escalante A."/>
            <person name="Mullikin J."/>
            <person name="Saul A."/>
            <person name="Guigo R."/>
            <person name="Camara F."/>
            <person name="Young S.K."/>
            <person name="Zeng Q."/>
            <person name="Gargeya S."/>
            <person name="Fitzgerald M."/>
            <person name="Haas B."/>
            <person name="Abouelleil A."/>
            <person name="Alvarado L."/>
            <person name="Arachchi H.M."/>
            <person name="Berlin A."/>
            <person name="Brown A."/>
            <person name="Chapman S.B."/>
            <person name="Chen Z."/>
            <person name="Dunbar C."/>
            <person name="Freedman E."/>
            <person name="Gearin G."/>
            <person name="Gellesch M."/>
            <person name="Goldberg J."/>
            <person name="Griggs A."/>
            <person name="Gujja S."/>
            <person name="Heiman D."/>
            <person name="Howarth C."/>
            <person name="Larson L."/>
            <person name="Lui A."/>
            <person name="MacDonald P.J.P."/>
            <person name="Montmayeur A."/>
            <person name="Murphy C."/>
            <person name="Neiman D."/>
            <person name="Pearson M."/>
            <person name="Priest M."/>
            <person name="Roberts A."/>
            <person name="Saif S."/>
            <person name="Shea T."/>
            <person name="Shenoy N."/>
            <person name="Sisk P."/>
            <person name="Stolte C."/>
            <person name="Sykes S."/>
            <person name="Wortman J."/>
            <person name="Nusbaum C."/>
            <person name="Birren B."/>
        </authorList>
    </citation>
    <scope>NUCLEOTIDE SEQUENCE [LARGE SCALE GENOMIC DNA]</scope>
    <source>
        <strain evidence="11 12">Mauritania I</strain>
    </source>
</reference>
<gene>
    <name evidence="11" type="ORF">PVMG_03527</name>
</gene>
<dbReference type="Gene3D" id="3.30.70.2610">
    <property type="match status" value="1"/>
</dbReference>
<feature type="compositionally biased region" description="Basic and acidic residues" evidence="9">
    <location>
        <begin position="300"/>
        <end position="318"/>
    </location>
</feature>
<name>A0A0J9T4P7_PLAVI</name>
<evidence type="ECO:0000256" key="6">
    <source>
        <dbReference type="ARBA" id="ARBA00023204"/>
    </source>
</evidence>
<evidence type="ECO:0000256" key="5">
    <source>
        <dbReference type="ARBA" id="ARBA00023163"/>
    </source>
</evidence>
<feature type="region of interest" description="Disordered" evidence="9">
    <location>
        <begin position="197"/>
        <end position="318"/>
    </location>
</feature>
<dbReference type="Proteomes" id="UP000053776">
    <property type="component" value="Unassembled WGS sequence"/>
</dbReference>
<proteinExistence type="inferred from homology"/>
<comment type="similarity">
    <text evidence="2 8">Belongs to the TFB2 family.</text>
</comment>
<dbReference type="InterPro" id="IPR004598">
    <property type="entry name" value="TFIIH_p52/Tfb2"/>
</dbReference>
<accession>A0A0J9T4P7</accession>
<dbReference type="Pfam" id="PF18307">
    <property type="entry name" value="Tfb2_C"/>
    <property type="match status" value="1"/>
</dbReference>
<dbReference type="GO" id="GO:0003690">
    <property type="term" value="F:double-stranded DNA binding"/>
    <property type="evidence" value="ECO:0007669"/>
    <property type="project" value="TreeGrafter"/>
</dbReference>
<evidence type="ECO:0000256" key="8">
    <source>
        <dbReference type="RuleBase" id="RU364024"/>
    </source>
</evidence>
<dbReference type="GO" id="GO:0005675">
    <property type="term" value="C:transcription factor TFIIH holo complex"/>
    <property type="evidence" value="ECO:0007669"/>
    <property type="project" value="TreeGrafter"/>
</dbReference>
<comment type="subcellular location">
    <subcellularLocation>
        <location evidence="1 8">Nucleus</location>
    </subcellularLocation>
</comment>
<evidence type="ECO:0000256" key="7">
    <source>
        <dbReference type="ARBA" id="ARBA00023242"/>
    </source>
</evidence>
<dbReference type="Pfam" id="PF03849">
    <property type="entry name" value="Tfb2"/>
    <property type="match status" value="2"/>
</dbReference>
<keyword evidence="3 8" id="KW-0227">DNA damage</keyword>
<feature type="compositionally biased region" description="Basic and acidic residues" evidence="9">
    <location>
        <begin position="206"/>
        <end position="220"/>
    </location>
</feature>
<feature type="region of interest" description="Disordered" evidence="9">
    <location>
        <begin position="571"/>
        <end position="591"/>
    </location>
</feature>
<sequence>MVRTRKNIENMEIYDYMKEMSEKIWTYLFEDSLAHEAILHSLNELEQIIISRLLFIQQVVSERAMRLWINPNSLKKLSECIKNLVEAKILVESETKKDNYNQYKINEKFRHTMLNKIYKNREDKIFIFNNNVKEQMEKEKNLHENNLYPTKEEVANYAHMRWNNLLHFIASPKLSHLNSYMVYTNGISVEHRQEVYPPQTGLPVSRNDDKGDPNRNKNVDKGATSFNTPSKKGRKKSQADDEEYRPYGHSLYGGAAHNVVNYPAVKEEENEEEENEENDEGEDDDGEADEEDDEGDNSDNEDHPAEGAKYEKGPNEDAKYDQYGYHLEQGESAGAPPIGSAHKLHTHEANQYYTHHSGRKKKKKKKKKKGVYAYKQNDLYYRSLQNVENGYPNGYPNGYSNGYPNGYSNGYPNGYPSGFPNGCPNGFPEEDNNDNSFFYSNAKKDACPSYTPCDSLIEVLKRKNFILQDDANSNKAVNMSREAFSWFLKDIRSRIISLVLEYLLIIDDGYVTNVAREISTKYKKKKNSSADAGSVGGSSANGPSAESGYAGYTAYPEHGGSDNVYSDQISATHQEKPKNDGSAPPCYVTEEKKDQKKSELYVRETLLLILSISQCTISHPIYLDNLTKAQKEFINFGIHIGLFLKRTEDYVFVTPYALLLTINNLNVQNYVAVMNSLTVEGLSENAYNEYIAIGEDGVDNNLPSKSSNVVPSRSVDIARHGHTDGGEKKISEKYFHHYSLLQEEKKRPPKRGSHQDMDKMKITHELASQHLSPEKKMNGSNILEMGLIVQSNFKVYLYTNSTLKINILSHLCELQARTPNMVVGILTRRSVLNAYNSDITANQIIKFLESYAHPGRSTFKSSIPVNVITQLKLWESERHRLTLDDAIVFKSFEKEFLPHLYQQIVVWANSKNYLLHYTPWPKNANSPEFDAWMKSEKYLCCIYESKNEIIDKIKEIREKLMKKRQGA</sequence>
<keyword evidence="5 8" id="KW-0804">Transcription</keyword>
<feature type="compositionally biased region" description="Basic residues" evidence="9">
    <location>
        <begin position="356"/>
        <end position="370"/>
    </location>
</feature>
<dbReference type="GO" id="GO:0001671">
    <property type="term" value="F:ATPase activator activity"/>
    <property type="evidence" value="ECO:0007669"/>
    <property type="project" value="InterPro"/>
</dbReference>
<dbReference type="InterPro" id="IPR040662">
    <property type="entry name" value="Tfb2_C"/>
</dbReference>
<keyword evidence="7 8" id="KW-0539">Nucleus</keyword>
<dbReference type="OrthoDB" id="364513at2759"/>
<feature type="domain" description="Transcription factor Tfb2 C-terminal" evidence="10">
    <location>
        <begin position="870"/>
        <end position="916"/>
    </location>
</feature>
<evidence type="ECO:0000256" key="1">
    <source>
        <dbReference type="ARBA" id="ARBA00004123"/>
    </source>
</evidence>
<evidence type="ECO:0000313" key="12">
    <source>
        <dbReference type="Proteomes" id="UP000053776"/>
    </source>
</evidence>
<dbReference type="GO" id="GO:0000439">
    <property type="term" value="C:transcription factor TFIIH core complex"/>
    <property type="evidence" value="ECO:0007669"/>
    <property type="project" value="InterPro"/>
</dbReference>
<evidence type="ECO:0000256" key="4">
    <source>
        <dbReference type="ARBA" id="ARBA00023015"/>
    </source>
</evidence>
<dbReference type="PANTHER" id="PTHR13152:SF0">
    <property type="entry name" value="GENERAL TRANSCRIPTION FACTOR IIH SUBUNIT 4"/>
    <property type="match status" value="1"/>
</dbReference>
<keyword evidence="6 8" id="KW-0234">DNA repair</keyword>
<feature type="region of interest" description="Disordered" evidence="9">
    <location>
        <begin position="351"/>
        <end position="370"/>
    </location>
</feature>
<evidence type="ECO:0000259" key="10">
    <source>
        <dbReference type="Pfam" id="PF18307"/>
    </source>
</evidence>
<organism evidence="11 12">
    <name type="scientific">Plasmodium vivax Mauritania I</name>
    <dbReference type="NCBI Taxonomy" id="1035515"/>
    <lineage>
        <taxon>Eukaryota</taxon>
        <taxon>Sar</taxon>
        <taxon>Alveolata</taxon>
        <taxon>Apicomplexa</taxon>
        <taxon>Aconoidasida</taxon>
        <taxon>Haemosporida</taxon>
        <taxon>Plasmodiidae</taxon>
        <taxon>Plasmodium</taxon>
        <taxon>Plasmodium (Plasmodium)</taxon>
    </lineage>
</organism>
<evidence type="ECO:0000256" key="2">
    <source>
        <dbReference type="ARBA" id="ARBA00007132"/>
    </source>
</evidence>
<comment type="function">
    <text evidence="8">Component of the general transcription and DNA repair factor IIH (TFIIH) core complex which is involved in general and transcription-coupled nucleotide excision repair (NER) of damaged DNA.</text>
</comment>
<dbReference type="EMBL" id="KQ235117">
    <property type="protein sequence ID" value="KMZ89966.1"/>
    <property type="molecule type" value="Genomic_DNA"/>
</dbReference>
<evidence type="ECO:0000256" key="3">
    <source>
        <dbReference type="ARBA" id="ARBA00022763"/>
    </source>
</evidence>
<evidence type="ECO:0000313" key="11">
    <source>
        <dbReference type="EMBL" id="KMZ89966.1"/>
    </source>
</evidence>
<dbReference type="PANTHER" id="PTHR13152">
    <property type="entry name" value="TFIIH, POLYPEPTIDE 4"/>
    <property type="match status" value="1"/>
</dbReference>
<dbReference type="AlphaFoldDB" id="A0A0J9T4P7"/>
<dbReference type="GO" id="GO:0006289">
    <property type="term" value="P:nucleotide-excision repair"/>
    <property type="evidence" value="ECO:0007669"/>
    <property type="project" value="InterPro"/>
</dbReference>
<evidence type="ECO:0000256" key="9">
    <source>
        <dbReference type="SAM" id="MobiDB-lite"/>
    </source>
</evidence>
<protein>
    <recommendedName>
        <fullName evidence="8">General transcription factor IIH subunit 4</fullName>
    </recommendedName>
</protein>